<evidence type="ECO:0000313" key="2">
    <source>
        <dbReference type="EMBL" id="CAE6950728.1"/>
    </source>
</evidence>
<keyword evidence="1" id="KW-1133">Transmembrane helix</keyword>
<keyword evidence="3" id="KW-1185">Reference proteome</keyword>
<reference evidence="2" key="1">
    <citation type="submission" date="2021-02" db="EMBL/GenBank/DDBJ databases">
        <authorList>
            <consortium name="Genoscope - CEA"/>
            <person name="William W."/>
        </authorList>
    </citation>
    <scope>NUCLEOTIDE SEQUENCE</scope>
    <source>
        <strain evidence="2">YSy11</strain>
    </source>
</reference>
<proteinExistence type="predicted"/>
<dbReference type="Proteomes" id="UP000325451">
    <property type="component" value="Chromosome"/>
</dbReference>
<dbReference type="EMBL" id="LR215729">
    <property type="protein sequence ID" value="CAE6950728.1"/>
    <property type="molecule type" value="Genomic_DNA"/>
</dbReference>
<keyword evidence="1" id="KW-0472">Membrane</keyword>
<evidence type="ECO:0000256" key="1">
    <source>
        <dbReference type="SAM" id="Phobius"/>
    </source>
</evidence>
<sequence>MFPAPETAPSKMPRGVFVNTTLGLFCAGAIVALYLRKGSCKKALALQSVNHSAFRGAPGK</sequence>
<feature type="transmembrane region" description="Helical" evidence="1">
    <location>
        <begin position="16"/>
        <end position="35"/>
    </location>
</feature>
<gene>
    <name evidence="2" type="ORF">PMYSY11_4231</name>
</gene>
<organism evidence="2 3">
    <name type="scientific">Pseudomonas marincola</name>
    <dbReference type="NCBI Taxonomy" id="437900"/>
    <lineage>
        <taxon>Bacteria</taxon>
        <taxon>Pseudomonadati</taxon>
        <taxon>Pseudomonadota</taxon>
        <taxon>Gammaproteobacteria</taxon>
        <taxon>Pseudomonadales</taxon>
        <taxon>Pseudomonadaceae</taxon>
        <taxon>Pseudomonas</taxon>
    </lineage>
</organism>
<protein>
    <submittedName>
        <fullName evidence="2">Uncharacterized protein</fullName>
    </submittedName>
</protein>
<accession>A0A8S2BQC0</accession>
<evidence type="ECO:0000313" key="3">
    <source>
        <dbReference type="Proteomes" id="UP000325451"/>
    </source>
</evidence>
<dbReference type="AlphaFoldDB" id="A0A8S2BQC0"/>
<keyword evidence="1" id="KW-0812">Transmembrane</keyword>
<dbReference type="KEGG" id="pmao:PMYSY11_4231"/>
<name>A0A8S2BQC0_9PSED</name>